<gene>
    <name evidence="11" type="ORF">Cgig2_006223</name>
</gene>
<sequence length="220" mass="24940">MSSFSGNYLPHVKPFHHQLMTKFGTLPEKSSLSKLKSVIATNVPSSNQLANPDDWFHYSKNKYARGVAGKQFFMWFGITAMVSISKPELIREVLTKIQEFRRPKTHPMLKKLFFSGFANYHGEWAQHWMMINPAFHTENIKLMLPAFYDSCDDMILKWEKLIPEGGSGQVDLHRGAEDITTSEGKISLALKMLQSVYIHGLTVGAASEELRASKAEMEVS</sequence>
<accession>A0A9Q1L0U0</accession>
<dbReference type="GO" id="GO:0004497">
    <property type="term" value="F:monooxygenase activity"/>
    <property type="evidence" value="ECO:0007669"/>
    <property type="project" value="UniProtKB-KW"/>
</dbReference>
<reference evidence="11" key="1">
    <citation type="submission" date="2022-04" db="EMBL/GenBank/DDBJ databases">
        <title>Carnegiea gigantea Genome sequencing and assembly v2.</title>
        <authorList>
            <person name="Copetti D."/>
            <person name="Sanderson M.J."/>
            <person name="Burquez A."/>
            <person name="Wojciechowski M.F."/>
        </authorList>
    </citation>
    <scope>NUCLEOTIDE SEQUENCE</scope>
    <source>
        <strain evidence="11">SGP5-SGP5p</strain>
        <tissue evidence="11">Aerial part</tissue>
    </source>
</reference>
<dbReference type="InterPro" id="IPR001128">
    <property type="entry name" value="Cyt_P450"/>
</dbReference>
<keyword evidence="8" id="KW-0408">Iron</keyword>
<dbReference type="Proteomes" id="UP001153076">
    <property type="component" value="Unassembled WGS sequence"/>
</dbReference>
<dbReference type="Gene3D" id="1.10.630.10">
    <property type="entry name" value="Cytochrome P450"/>
    <property type="match status" value="1"/>
</dbReference>
<dbReference type="GO" id="GO:0016705">
    <property type="term" value="F:oxidoreductase activity, acting on paired donors, with incorporation or reduction of molecular oxygen"/>
    <property type="evidence" value="ECO:0007669"/>
    <property type="project" value="InterPro"/>
</dbReference>
<protein>
    <submittedName>
        <fullName evidence="11">Uncharacterized protein</fullName>
    </submittedName>
</protein>
<evidence type="ECO:0000256" key="6">
    <source>
        <dbReference type="ARBA" id="ARBA00022989"/>
    </source>
</evidence>
<evidence type="ECO:0000256" key="8">
    <source>
        <dbReference type="ARBA" id="ARBA00023004"/>
    </source>
</evidence>
<dbReference type="InterPro" id="IPR036396">
    <property type="entry name" value="Cyt_P450_sf"/>
</dbReference>
<evidence type="ECO:0000256" key="2">
    <source>
        <dbReference type="ARBA" id="ARBA00010617"/>
    </source>
</evidence>
<keyword evidence="10" id="KW-0472">Membrane</keyword>
<keyword evidence="12" id="KW-1185">Reference proteome</keyword>
<dbReference type="EMBL" id="JAKOGI010000005">
    <property type="protein sequence ID" value="KAJ8452418.1"/>
    <property type="molecule type" value="Genomic_DNA"/>
</dbReference>
<dbReference type="PANTHER" id="PTHR24282:SF255">
    <property type="entry name" value="CYTOCHROME P450 72A11-RELATED"/>
    <property type="match status" value="1"/>
</dbReference>
<dbReference type="GO" id="GO:0005506">
    <property type="term" value="F:iron ion binding"/>
    <property type="evidence" value="ECO:0007669"/>
    <property type="project" value="InterPro"/>
</dbReference>
<proteinExistence type="inferred from homology"/>
<dbReference type="GO" id="GO:0020037">
    <property type="term" value="F:heme binding"/>
    <property type="evidence" value="ECO:0007669"/>
    <property type="project" value="InterPro"/>
</dbReference>
<keyword evidence="7" id="KW-0560">Oxidoreductase</keyword>
<evidence type="ECO:0000256" key="1">
    <source>
        <dbReference type="ARBA" id="ARBA00004370"/>
    </source>
</evidence>
<dbReference type="OrthoDB" id="1470350at2759"/>
<comment type="subcellular location">
    <subcellularLocation>
        <location evidence="1">Membrane</location>
    </subcellularLocation>
</comment>
<keyword evidence="4" id="KW-0812">Transmembrane</keyword>
<evidence type="ECO:0000313" key="11">
    <source>
        <dbReference type="EMBL" id="KAJ8452418.1"/>
    </source>
</evidence>
<evidence type="ECO:0000256" key="10">
    <source>
        <dbReference type="ARBA" id="ARBA00023136"/>
    </source>
</evidence>
<evidence type="ECO:0000256" key="5">
    <source>
        <dbReference type="ARBA" id="ARBA00022723"/>
    </source>
</evidence>
<dbReference type="GO" id="GO:0016020">
    <property type="term" value="C:membrane"/>
    <property type="evidence" value="ECO:0007669"/>
    <property type="project" value="UniProtKB-SubCell"/>
</dbReference>
<keyword evidence="5" id="KW-0479">Metal-binding</keyword>
<comment type="similarity">
    <text evidence="2">Belongs to the cytochrome P450 family.</text>
</comment>
<evidence type="ECO:0000313" key="12">
    <source>
        <dbReference type="Proteomes" id="UP001153076"/>
    </source>
</evidence>
<comment type="caution">
    <text evidence="11">The sequence shown here is derived from an EMBL/GenBank/DDBJ whole genome shotgun (WGS) entry which is preliminary data.</text>
</comment>
<dbReference type="AlphaFoldDB" id="A0A9Q1L0U0"/>
<keyword evidence="6" id="KW-1133">Transmembrane helix</keyword>
<evidence type="ECO:0000256" key="3">
    <source>
        <dbReference type="ARBA" id="ARBA00022617"/>
    </source>
</evidence>
<dbReference type="InterPro" id="IPR050665">
    <property type="entry name" value="Cytochrome_P450_Monooxygen"/>
</dbReference>
<organism evidence="11 12">
    <name type="scientific">Carnegiea gigantea</name>
    <dbReference type="NCBI Taxonomy" id="171969"/>
    <lineage>
        <taxon>Eukaryota</taxon>
        <taxon>Viridiplantae</taxon>
        <taxon>Streptophyta</taxon>
        <taxon>Embryophyta</taxon>
        <taxon>Tracheophyta</taxon>
        <taxon>Spermatophyta</taxon>
        <taxon>Magnoliopsida</taxon>
        <taxon>eudicotyledons</taxon>
        <taxon>Gunneridae</taxon>
        <taxon>Pentapetalae</taxon>
        <taxon>Caryophyllales</taxon>
        <taxon>Cactineae</taxon>
        <taxon>Cactaceae</taxon>
        <taxon>Cactoideae</taxon>
        <taxon>Echinocereeae</taxon>
        <taxon>Carnegiea</taxon>
    </lineage>
</organism>
<dbReference type="PANTHER" id="PTHR24282">
    <property type="entry name" value="CYTOCHROME P450 FAMILY MEMBER"/>
    <property type="match status" value="1"/>
</dbReference>
<keyword evidence="3" id="KW-0349">Heme</keyword>
<evidence type="ECO:0000256" key="4">
    <source>
        <dbReference type="ARBA" id="ARBA00022692"/>
    </source>
</evidence>
<evidence type="ECO:0000256" key="7">
    <source>
        <dbReference type="ARBA" id="ARBA00023002"/>
    </source>
</evidence>
<keyword evidence="9" id="KW-0503">Monooxygenase</keyword>
<name>A0A9Q1L0U0_9CARY</name>
<dbReference type="SUPFAM" id="SSF48264">
    <property type="entry name" value="Cytochrome P450"/>
    <property type="match status" value="1"/>
</dbReference>
<dbReference type="Pfam" id="PF00067">
    <property type="entry name" value="p450"/>
    <property type="match status" value="1"/>
</dbReference>
<evidence type="ECO:0000256" key="9">
    <source>
        <dbReference type="ARBA" id="ARBA00023033"/>
    </source>
</evidence>